<dbReference type="AlphaFoldDB" id="A0A917ED26"/>
<comment type="caution">
    <text evidence="3">The sequence shown here is derived from an EMBL/GenBank/DDBJ whole genome shotgun (WGS) entry which is preliminary data.</text>
</comment>
<dbReference type="Pfam" id="PF19263">
    <property type="entry name" value="DUF5906"/>
    <property type="match status" value="1"/>
</dbReference>
<dbReference type="Proteomes" id="UP000635071">
    <property type="component" value="Unassembled WGS sequence"/>
</dbReference>
<dbReference type="RefSeq" id="WP_188764306.1">
    <property type="nucleotide sequence ID" value="NZ_BMJM01000018.1"/>
</dbReference>
<evidence type="ECO:0000259" key="2">
    <source>
        <dbReference type="Pfam" id="PF19263"/>
    </source>
</evidence>
<dbReference type="Gene3D" id="3.40.1360.10">
    <property type="match status" value="1"/>
</dbReference>
<accession>A0A917ED26</accession>
<feature type="compositionally biased region" description="Polar residues" evidence="1">
    <location>
        <begin position="18"/>
        <end position="30"/>
    </location>
</feature>
<feature type="region of interest" description="Disordered" evidence="1">
    <location>
        <begin position="1"/>
        <end position="58"/>
    </location>
</feature>
<evidence type="ECO:0000313" key="4">
    <source>
        <dbReference type="Proteomes" id="UP000635071"/>
    </source>
</evidence>
<sequence>MSNLDTETPDASGDTPGAFSTQHAEGQPQTGDAAERIQNKGRLAGSWASDEDGRPRWNSGTEVIAEFDYRHESSRYSSTKIKGRTKDGEKVFLTGHRPAGGMGDLQFERQANPDDFFRHVGLENYKWGKGYEPDLLYRLPELKRAMLERPDDVVFVVEGEKDTDTLWALGLMATTNPDGAMKWRHHFNSHLAGRDVVVIADNDERGREHAAAVERSMRPVAGSIKVVELPGLAVNGDVTDWLDGGKTRDDLLKAVADAPAGGSQAGRDSGVSLDDFRAFMPTHSYIFMPSGEIWPATSVNSRIPPVQMTDRNGRPVLDEDGEPRWQAANKWLDENQAVEQMTWAPGEPQVIEGRLISEGGYFDRPGCAIFNLYRPPVPQRGDATMAEPWIAHVRRVYPGDADHIIDWLAHRVQRPQEKINHAIVMGGAQGIGKDTILEPVKAAIGPWNFAEVSPAQMMGRFNGFVKSVILRVSEARDLGDTDRFAFYDHTKTYTAAPPDVLRVDEKFMREYSAFNVCGVVITSNHKTNGLYLPEDDRRHYVAWSNLTKSDFDRAYYPMLWDWYSAGGTGHVAAYLRDKDISGFNPKAPPRKTEAFWEIVQSNSAPEDAELSDALEKLGNPEAVILLSIADAADASFADWLRDRKNSRRVPHKMEECGYKPVRNPGSKSGRWKVGGKDMAIYALKHLSDRDAVIVAEKRAAEGYNAIF</sequence>
<proteinExistence type="predicted"/>
<dbReference type="InterPro" id="IPR034154">
    <property type="entry name" value="TOPRIM_DnaG/twinkle"/>
</dbReference>
<keyword evidence="4" id="KW-1185">Reference proteome</keyword>
<evidence type="ECO:0000313" key="3">
    <source>
        <dbReference type="EMBL" id="GGE21911.1"/>
    </source>
</evidence>
<reference evidence="3" key="1">
    <citation type="journal article" date="2014" name="Int. J. Syst. Evol. Microbiol.">
        <title>Complete genome sequence of Corynebacterium casei LMG S-19264T (=DSM 44701T), isolated from a smear-ripened cheese.</title>
        <authorList>
            <consortium name="US DOE Joint Genome Institute (JGI-PGF)"/>
            <person name="Walter F."/>
            <person name="Albersmeier A."/>
            <person name="Kalinowski J."/>
            <person name="Ruckert C."/>
        </authorList>
    </citation>
    <scope>NUCLEOTIDE SEQUENCE</scope>
    <source>
        <strain evidence="3">CGMCC 1.15519</strain>
    </source>
</reference>
<reference evidence="3" key="2">
    <citation type="submission" date="2020-09" db="EMBL/GenBank/DDBJ databases">
        <authorList>
            <person name="Sun Q."/>
            <person name="Zhou Y."/>
        </authorList>
    </citation>
    <scope>NUCLEOTIDE SEQUENCE</scope>
    <source>
        <strain evidence="3">CGMCC 1.15519</strain>
    </source>
</reference>
<dbReference type="EMBL" id="BMJM01000018">
    <property type="protein sequence ID" value="GGE21911.1"/>
    <property type="molecule type" value="Genomic_DNA"/>
</dbReference>
<protein>
    <recommendedName>
        <fullName evidence="2">NrS-1 polymerase-like helicase domain-containing protein</fullName>
    </recommendedName>
</protein>
<dbReference type="CDD" id="cd01029">
    <property type="entry name" value="TOPRIM_primases"/>
    <property type="match status" value="1"/>
</dbReference>
<gene>
    <name evidence="3" type="ORF">GCM10011529_30660</name>
</gene>
<dbReference type="InterPro" id="IPR045455">
    <property type="entry name" value="NrS-1_pol-like_helicase"/>
</dbReference>
<organism evidence="3 4">
    <name type="scientific">Sandarakinorhabdus glacialis</name>
    <dbReference type="NCBI Taxonomy" id="1614636"/>
    <lineage>
        <taxon>Bacteria</taxon>
        <taxon>Pseudomonadati</taxon>
        <taxon>Pseudomonadota</taxon>
        <taxon>Alphaproteobacteria</taxon>
        <taxon>Sphingomonadales</taxon>
        <taxon>Sphingosinicellaceae</taxon>
        <taxon>Sandarakinorhabdus</taxon>
    </lineage>
</organism>
<feature type="domain" description="NrS-1 polymerase-like helicase" evidence="2">
    <location>
        <begin position="427"/>
        <end position="538"/>
    </location>
</feature>
<evidence type="ECO:0000256" key="1">
    <source>
        <dbReference type="SAM" id="MobiDB-lite"/>
    </source>
</evidence>
<name>A0A917ED26_9SPHN</name>